<keyword evidence="6" id="KW-0282">Flagellum</keyword>
<dbReference type="EMBL" id="BRLB01000001">
    <property type="protein sequence ID" value="GKX28480.1"/>
    <property type="molecule type" value="Genomic_DNA"/>
</dbReference>
<dbReference type="GO" id="GO:0006417">
    <property type="term" value="P:regulation of translation"/>
    <property type="evidence" value="ECO:0007669"/>
    <property type="project" value="UniProtKB-KW"/>
</dbReference>
<protein>
    <recommendedName>
        <fullName evidence="5">Flagellar assembly factor FliW</fullName>
    </recommendedName>
</protein>
<proteinExistence type="inferred from homology"/>
<keyword evidence="1 5" id="KW-0963">Cytoplasm</keyword>
<evidence type="ECO:0000313" key="7">
    <source>
        <dbReference type="Proteomes" id="UP001144256"/>
    </source>
</evidence>
<dbReference type="HAMAP" id="MF_01185">
    <property type="entry name" value="FliW"/>
    <property type="match status" value="1"/>
</dbReference>
<comment type="caution">
    <text evidence="6">The sequence shown here is derived from an EMBL/GenBank/DDBJ whole genome shotgun (WGS) entry which is preliminary data.</text>
</comment>
<reference evidence="6" key="1">
    <citation type="submission" date="2022-06" db="EMBL/GenBank/DDBJ databases">
        <title>Vallitalea longa sp. nov., an anaerobic bacterium isolated from marine sediment.</title>
        <authorList>
            <person name="Hirano S."/>
            <person name="Terahara T."/>
            <person name="Mori K."/>
            <person name="Hamada M."/>
            <person name="Matsumoto R."/>
            <person name="Kobayashi T."/>
        </authorList>
    </citation>
    <scope>NUCLEOTIDE SEQUENCE</scope>
    <source>
        <strain evidence="6">SH18-1</strain>
    </source>
</reference>
<dbReference type="GO" id="GO:0044780">
    <property type="term" value="P:bacterial-type flagellum assembly"/>
    <property type="evidence" value="ECO:0007669"/>
    <property type="project" value="UniProtKB-UniRule"/>
</dbReference>
<dbReference type="PANTHER" id="PTHR39190">
    <property type="entry name" value="FLAGELLAR ASSEMBLY FACTOR FLIW"/>
    <property type="match status" value="1"/>
</dbReference>
<dbReference type="PANTHER" id="PTHR39190:SF1">
    <property type="entry name" value="FLAGELLAR ASSEMBLY FACTOR FLIW"/>
    <property type="match status" value="1"/>
</dbReference>
<evidence type="ECO:0000256" key="5">
    <source>
        <dbReference type="HAMAP-Rule" id="MF_01185"/>
    </source>
</evidence>
<keyword evidence="4 5" id="KW-0143">Chaperone</keyword>
<evidence type="ECO:0000256" key="1">
    <source>
        <dbReference type="ARBA" id="ARBA00022490"/>
    </source>
</evidence>
<gene>
    <name evidence="5 6" type="primary">fliW</name>
    <name evidence="6" type="ORF">SH1V18_09600</name>
</gene>
<comment type="subcellular location">
    <subcellularLocation>
        <location evidence="5">Cytoplasm</location>
    </subcellularLocation>
</comment>
<keyword evidence="3 5" id="KW-0810">Translation regulation</keyword>
<evidence type="ECO:0000313" key="6">
    <source>
        <dbReference type="EMBL" id="GKX28480.1"/>
    </source>
</evidence>
<dbReference type="Pfam" id="PF02623">
    <property type="entry name" value="FliW"/>
    <property type="match status" value="1"/>
</dbReference>
<dbReference type="GO" id="GO:0005737">
    <property type="term" value="C:cytoplasm"/>
    <property type="evidence" value="ECO:0007669"/>
    <property type="project" value="UniProtKB-SubCell"/>
</dbReference>
<organism evidence="6 7">
    <name type="scientific">Vallitalea longa</name>
    <dbReference type="NCBI Taxonomy" id="2936439"/>
    <lineage>
        <taxon>Bacteria</taxon>
        <taxon>Bacillati</taxon>
        <taxon>Bacillota</taxon>
        <taxon>Clostridia</taxon>
        <taxon>Lachnospirales</taxon>
        <taxon>Vallitaleaceae</taxon>
        <taxon>Vallitalea</taxon>
    </lineage>
</organism>
<evidence type="ECO:0000256" key="2">
    <source>
        <dbReference type="ARBA" id="ARBA00022795"/>
    </source>
</evidence>
<accession>A0A9W5Y7P2</accession>
<sequence length="149" mass="17293">MLVETKYFGKIEIDKEQIITFEDGIFGFNQYHEYTILFANDILCWLQSVEDKDIVLPMIVTPLVFPDYSPDVDDELILRIGKLNQEDLVLYNIIVVPEDVEKMTTNLKAPIIINSKSNKGIQVILDSDEYNIKHNLYEHLKESKQKVGE</sequence>
<dbReference type="SUPFAM" id="SSF141457">
    <property type="entry name" value="BH3618-like"/>
    <property type="match status" value="1"/>
</dbReference>
<dbReference type="Proteomes" id="UP001144256">
    <property type="component" value="Unassembled WGS sequence"/>
</dbReference>
<dbReference type="InterPro" id="IPR024046">
    <property type="entry name" value="Flagellar_assmbl_FliW_dom_sf"/>
</dbReference>
<keyword evidence="6" id="KW-0966">Cell projection</keyword>
<dbReference type="Gene3D" id="2.30.290.10">
    <property type="entry name" value="BH3618-like"/>
    <property type="match status" value="1"/>
</dbReference>
<dbReference type="InterPro" id="IPR003775">
    <property type="entry name" value="Flagellar_assembly_factor_FliW"/>
</dbReference>
<evidence type="ECO:0000256" key="4">
    <source>
        <dbReference type="ARBA" id="ARBA00023186"/>
    </source>
</evidence>
<keyword evidence="2 5" id="KW-1005">Bacterial flagellum biogenesis</keyword>
<keyword evidence="6" id="KW-0969">Cilium</keyword>
<dbReference type="RefSeq" id="WP_281812779.1">
    <property type="nucleotide sequence ID" value="NZ_BRLB01000001.1"/>
</dbReference>
<comment type="function">
    <text evidence="5">Acts as an anti-CsrA protein, binds CsrA and prevents it from repressing translation of its target genes, one of which is flagellin. Binds to flagellin and participates in the assembly of the flagellum.</text>
</comment>
<comment type="subunit">
    <text evidence="5">Interacts with translational regulator CsrA and flagellin(s).</text>
</comment>
<comment type="similarity">
    <text evidence="5">Belongs to the FliW family.</text>
</comment>
<dbReference type="AlphaFoldDB" id="A0A9W5Y7P2"/>
<name>A0A9W5Y7P2_9FIRM</name>
<keyword evidence="7" id="KW-1185">Reference proteome</keyword>
<evidence type="ECO:0000256" key="3">
    <source>
        <dbReference type="ARBA" id="ARBA00022845"/>
    </source>
</evidence>